<dbReference type="Proteomes" id="UP000241587">
    <property type="component" value="Unassembled WGS sequence"/>
</dbReference>
<dbReference type="EMBL" id="PVEM01000014">
    <property type="protein sequence ID" value="PTD03464.1"/>
    <property type="molecule type" value="Genomic_DNA"/>
</dbReference>
<gene>
    <name evidence="2" type="ORF">FCULG_00012832</name>
</gene>
<reference evidence="2 3" key="1">
    <citation type="submission" date="2018-02" db="EMBL/GenBank/DDBJ databases">
        <title>Fusarium culmorum secondary metabolites in fungal-bacterial-plant interactions.</title>
        <authorList>
            <person name="Schmidt R."/>
        </authorList>
    </citation>
    <scope>NUCLEOTIDE SEQUENCE [LARGE SCALE GENOMIC DNA]</scope>
    <source>
        <strain evidence="2 3">PV</strain>
    </source>
</reference>
<keyword evidence="3" id="KW-1185">Reference proteome</keyword>
<feature type="compositionally biased region" description="Basic and acidic residues" evidence="1">
    <location>
        <begin position="21"/>
        <end position="56"/>
    </location>
</feature>
<evidence type="ECO:0000313" key="2">
    <source>
        <dbReference type="EMBL" id="PTD03464.1"/>
    </source>
</evidence>
<evidence type="ECO:0000313" key="3">
    <source>
        <dbReference type="Proteomes" id="UP000241587"/>
    </source>
</evidence>
<feature type="compositionally biased region" description="Acidic residues" evidence="1">
    <location>
        <begin position="58"/>
        <end position="75"/>
    </location>
</feature>
<accession>A0A2T4GIR0</accession>
<feature type="compositionally biased region" description="Basic and acidic residues" evidence="1">
    <location>
        <begin position="76"/>
        <end position="88"/>
    </location>
</feature>
<proteinExistence type="predicted"/>
<feature type="region of interest" description="Disordered" evidence="1">
    <location>
        <begin position="1"/>
        <end position="88"/>
    </location>
</feature>
<organism evidence="2 3">
    <name type="scientific">Fusarium culmorum</name>
    <dbReference type="NCBI Taxonomy" id="5516"/>
    <lineage>
        <taxon>Eukaryota</taxon>
        <taxon>Fungi</taxon>
        <taxon>Dikarya</taxon>
        <taxon>Ascomycota</taxon>
        <taxon>Pezizomycotina</taxon>
        <taxon>Sordariomycetes</taxon>
        <taxon>Hypocreomycetidae</taxon>
        <taxon>Hypocreales</taxon>
        <taxon>Nectriaceae</taxon>
        <taxon>Fusarium</taxon>
    </lineage>
</organism>
<evidence type="ECO:0000256" key="1">
    <source>
        <dbReference type="SAM" id="MobiDB-lite"/>
    </source>
</evidence>
<dbReference type="AlphaFoldDB" id="A0A2T4GIR0"/>
<comment type="caution">
    <text evidence="2">The sequence shown here is derived from an EMBL/GenBank/DDBJ whole genome shotgun (WGS) entry which is preliminary data.</text>
</comment>
<dbReference type="OrthoDB" id="5106018at2759"/>
<sequence length="319" mass="36563">MKETPPTWILPVDEAETNAEAAKEVEDAKKRAEKKADDDAAKKKAADEDAVKKAVDEAAAEESEESEESGAEENNSDEKMEEDKKKATAKAAMEKARLIYEEAVQNAMAVGVVTDGMRDDSLDDYTRFRIPGEWREEGTAAWGEIKYNTDKGYLLVYESFGDLYRAYMISGTQYPFEKKKFLENKGPRLDAQIVTAGARGHDDFGIFDVDIEAIAVLWGRDRVQRVLVTLREPHNPEELLLYNVTTMRARWGAAQTTKRLYYEFLRRNQEPVWYPPERRRANGHQMAEQKFFEEHRTAIENGKEVVKKLRLQGLKVERD</sequence>
<name>A0A2T4GIR0_FUSCU</name>
<protein>
    <submittedName>
        <fullName evidence="2">Uncharacterized protein</fullName>
    </submittedName>
</protein>